<keyword evidence="5" id="KW-0863">Zinc-finger</keyword>
<reference evidence="9" key="1">
    <citation type="journal article" date="2014" name="Int. J. Syst. Evol. Microbiol.">
        <title>Complete genome sequence of Corynebacterium casei LMG S-19264T (=DSM 44701T), isolated from a smear-ripened cheese.</title>
        <authorList>
            <consortium name="US DOE Joint Genome Institute (JGI-PGF)"/>
            <person name="Walter F."/>
            <person name="Albersmeier A."/>
            <person name="Kalinowski J."/>
            <person name="Ruckert C."/>
        </authorList>
    </citation>
    <scope>NUCLEOTIDE SEQUENCE</scope>
    <source>
        <strain evidence="9">JCM 11219</strain>
    </source>
</reference>
<keyword evidence="5" id="KW-0862">Zinc</keyword>
<feature type="domain" description="TFIIB-type" evidence="7">
    <location>
        <begin position="11"/>
        <end position="42"/>
    </location>
</feature>
<dbReference type="OrthoDB" id="7429at2157"/>
<evidence type="ECO:0000313" key="9">
    <source>
        <dbReference type="EMBL" id="GGI67120.1"/>
    </source>
</evidence>
<dbReference type="PRINTS" id="PR00685">
    <property type="entry name" value="TIFACTORIIB"/>
</dbReference>
<evidence type="ECO:0000313" key="8">
    <source>
        <dbReference type="EMBL" id="BDR92203.1"/>
    </source>
</evidence>
<dbReference type="CDD" id="cd00043">
    <property type="entry name" value="CYCLIN_SF"/>
    <property type="match status" value="1"/>
</dbReference>
<dbReference type="RefSeq" id="WP_188602175.1">
    <property type="nucleotide sequence ID" value="NZ_AP026830.1"/>
</dbReference>
<dbReference type="Proteomes" id="UP001060771">
    <property type="component" value="Chromosome"/>
</dbReference>
<dbReference type="GO" id="GO:0097550">
    <property type="term" value="C:transcription preinitiation complex"/>
    <property type="evidence" value="ECO:0007669"/>
    <property type="project" value="TreeGrafter"/>
</dbReference>
<keyword evidence="6" id="KW-1133">Transmembrane helix</keyword>
<dbReference type="PANTHER" id="PTHR11618:SF13">
    <property type="entry name" value="TRANSCRIPTION INITIATION FACTOR IIB"/>
    <property type="match status" value="1"/>
</dbReference>
<proteinExistence type="inferred from homology"/>
<dbReference type="InterPro" id="IPR013763">
    <property type="entry name" value="Cyclin-like_dom"/>
</dbReference>
<keyword evidence="3" id="KW-0805">Transcription regulation</keyword>
<comment type="similarity">
    <text evidence="1">Belongs to the TFIIB family.</text>
</comment>
<dbReference type="GO" id="GO:0008270">
    <property type="term" value="F:zinc ion binding"/>
    <property type="evidence" value="ECO:0007669"/>
    <property type="project" value="UniProtKB-KW"/>
</dbReference>
<reference evidence="11" key="3">
    <citation type="submission" date="2022-09" db="EMBL/GenBank/DDBJ databases">
        <title>Complete genome sequence of Vulcanisaeta souniana.</title>
        <authorList>
            <person name="Kato S."/>
            <person name="Itoh T."/>
            <person name="Ohkuma M."/>
        </authorList>
    </citation>
    <scope>NUCLEOTIDE SEQUENCE [LARGE SCALE GENOMIC DNA]</scope>
    <source>
        <strain evidence="11">JCM 11219</strain>
    </source>
</reference>
<dbReference type="EMBL" id="BMNM01000001">
    <property type="protein sequence ID" value="GGI67120.1"/>
    <property type="molecule type" value="Genomic_DNA"/>
</dbReference>
<dbReference type="InterPro" id="IPR036915">
    <property type="entry name" value="Cyclin-like_sf"/>
</dbReference>
<evidence type="ECO:0000256" key="3">
    <source>
        <dbReference type="ARBA" id="ARBA00023015"/>
    </source>
</evidence>
<organism evidence="9 10">
    <name type="scientific">Vulcanisaeta souniana JCM 11219</name>
    <dbReference type="NCBI Taxonomy" id="1293586"/>
    <lineage>
        <taxon>Archaea</taxon>
        <taxon>Thermoproteota</taxon>
        <taxon>Thermoprotei</taxon>
        <taxon>Thermoproteales</taxon>
        <taxon>Thermoproteaceae</taxon>
        <taxon>Vulcanisaeta</taxon>
    </lineage>
</organism>
<dbReference type="SUPFAM" id="SSF47954">
    <property type="entry name" value="Cyclin-like"/>
    <property type="match status" value="2"/>
</dbReference>
<dbReference type="EMBL" id="AP026830">
    <property type="protein sequence ID" value="BDR92203.1"/>
    <property type="molecule type" value="Genomic_DNA"/>
</dbReference>
<dbReference type="PANTHER" id="PTHR11618">
    <property type="entry name" value="TRANSCRIPTION INITIATION FACTOR IIB-RELATED"/>
    <property type="match status" value="1"/>
</dbReference>
<dbReference type="GO" id="GO:0070897">
    <property type="term" value="P:transcription preinitiation complex assembly"/>
    <property type="evidence" value="ECO:0007669"/>
    <property type="project" value="InterPro"/>
</dbReference>
<dbReference type="PROSITE" id="PS51134">
    <property type="entry name" value="ZF_TFIIB"/>
    <property type="match status" value="1"/>
</dbReference>
<evidence type="ECO:0000256" key="1">
    <source>
        <dbReference type="ARBA" id="ARBA00010857"/>
    </source>
</evidence>
<sequence length="311" mass="35172">MVTANKLVKSGTLMCKYCGSTDVVFDEDRGEFVCRKCGSVIEDHVIDPGPEWRAFGGEEAIARERTKPISPVFPDQGLGGTVIGIKPGITLQNKFRVLVRLNRYNQYQYTERRVSDLLNIMRQVKYGLNLPESVIEEAIILFRQLSSKQDLKGVRTKDLALVLLYVSCKRAKIVCPLRVLRSMLNIERSKSISRLLGIVRQVVGGNDIAIKSQEELGRFLQKVVNSLRLNDDVRFHVTKLAMDIVNEGQRKRLTNGRTFYALVASAVYIAVTLMGVRKRQRDVAETSGVTDVTIRNRYKEVISRINIIIEV</sequence>
<dbReference type="Pfam" id="PF08271">
    <property type="entry name" value="Zn_Ribbon_TF"/>
    <property type="match status" value="1"/>
</dbReference>
<evidence type="ECO:0000256" key="4">
    <source>
        <dbReference type="ARBA" id="ARBA00023163"/>
    </source>
</evidence>
<dbReference type="Gene3D" id="1.10.472.170">
    <property type="match status" value="1"/>
</dbReference>
<dbReference type="Gene3D" id="1.10.472.10">
    <property type="entry name" value="Cyclin-like"/>
    <property type="match status" value="1"/>
</dbReference>
<dbReference type="InterPro" id="IPR000812">
    <property type="entry name" value="TFIIB"/>
</dbReference>
<protein>
    <submittedName>
        <fullName evidence="9">Transcription initiation factor IIB</fullName>
    </submittedName>
</protein>
<dbReference type="GeneID" id="76206846"/>
<name>A0A830DXU2_9CREN</name>
<dbReference type="AlphaFoldDB" id="A0A830DXU2"/>
<evidence type="ECO:0000313" key="11">
    <source>
        <dbReference type="Proteomes" id="UP001060771"/>
    </source>
</evidence>
<accession>A0A830DXU2</accession>
<dbReference type="InterPro" id="IPR013137">
    <property type="entry name" value="Znf_TFIIB"/>
</dbReference>
<keyword evidence="6" id="KW-0812">Transmembrane</keyword>
<evidence type="ECO:0000256" key="5">
    <source>
        <dbReference type="PROSITE-ProRule" id="PRU00469"/>
    </source>
</evidence>
<reference evidence="8" key="4">
    <citation type="journal article" date="2023" name="Microbiol. Resour. Announc.">
        <title>Complete Genome Sequence of Vulcanisaeta souniana Strain IC-059, a Hyperthermophilic Archaeon Isolated from Hot Spring Water in Japan.</title>
        <authorList>
            <person name="Kato S."/>
            <person name="Itoh T."/>
            <person name="Wu L."/>
            <person name="Ma J."/>
            <person name="Ohkuma M."/>
        </authorList>
    </citation>
    <scope>NUCLEOTIDE SEQUENCE</scope>
    <source>
        <strain evidence="8">JCM 11219</strain>
    </source>
</reference>
<evidence type="ECO:0000259" key="7">
    <source>
        <dbReference type="PROSITE" id="PS51134"/>
    </source>
</evidence>
<dbReference type="SMART" id="SM00385">
    <property type="entry name" value="CYCLIN"/>
    <property type="match status" value="1"/>
</dbReference>
<keyword evidence="4" id="KW-0804">Transcription</keyword>
<dbReference type="Proteomes" id="UP000657075">
    <property type="component" value="Unassembled WGS sequence"/>
</dbReference>
<keyword evidence="6" id="KW-0472">Membrane</keyword>
<dbReference type="InterPro" id="IPR013150">
    <property type="entry name" value="TFIIB_cyclin"/>
</dbReference>
<keyword evidence="2" id="KW-0677">Repeat</keyword>
<dbReference type="Pfam" id="PF00382">
    <property type="entry name" value="TFIIB"/>
    <property type="match status" value="1"/>
</dbReference>
<dbReference type="SUPFAM" id="SSF57783">
    <property type="entry name" value="Zinc beta-ribbon"/>
    <property type="match status" value="1"/>
</dbReference>
<keyword evidence="11" id="KW-1185">Reference proteome</keyword>
<gene>
    <name evidence="9" type="primary">tfb</name>
    <name evidence="8" type="synonym">tfb_2</name>
    <name evidence="9" type="ORF">GCM10007112_00130</name>
    <name evidence="8" type="ORF">Vsou_12960</name>
</gene>
<keyword evidence="5" id="KW-0479">Metal-binding</keyword>
<reference evidence="9" key="2">
    <citation type="submission" date="2020-09" db="EMBL/GenBank/DDBJ databases">
        <authorList>
            <person name="Sun Q."/>
            <person name="Ohkuma M."/>
        </authorList>
    </citation>
    <scope>NUCLEOTIDE SEQUENCE</scope>
    <source>
        <strain evidence="9">JCM 11219</strain>
    </source>
</reference>
<evidence type="ECO:0000256" key="6">
    <source>
        <dbReference type="SAM" id="Phobius"/>
    </source>
</evidence>
<feature type="transmembrane region" description="Helical" evidence="6">
    <location>
        <begin position="259"/>
        <end position="276"/>
    </location>
</feature>
<evidence type="ECO:0000256" key="2">
    <source>
        <dbReference type="ARBA" id="ARBA00022737"/>
    </source>
</evidence>
<dbReference type="GO" id="GO:0017025">
    <property type="term" value="F:TBP-class protein binding"/>
    <property type="evidence" value="ECO:0007669"/>
    <property type="project" value="InterPro"/>
</dbReference>
<evidence type="ECO:0000313" key="10">
    <source>
        <dbReference type="Proteomes" id="UP000657075"/>
    </source>
</evidence>